<evidence type="ECO:0000256" key="15">
    <source>
        <dbReference type="ARBA" id="ARBA00048954"/>
    </source>
</evidence>
<evidence type="ECO:0000256" key="8">
    <source>
        <dbReference type="ARBA" id="ARBA00022946"/>
    </source>
</evidence>
<evidence type="ECO:0000256" key="11">
    <source>
        <dbReference type="ARBA" id="ARBA00023136"/>
    </source>
</evidence>
<dbReference type="Gene3D" id="3.40.50.300">
    <property type="entry name" value="P-loop containing nucleotide triphosphate hydrolases"/>
    <property type="match status" value="1"/>
</dbReference>
<dbReference type="GO" id="GO:0016787">
    <property type="term" value="F:hydrolase activity"/>
    <property type="evidence" value="ECO:0007669"/>
    <property type="project" value="UniProtKB-KW"/>
</dbReference>
<reference evidence="19" key="3">
    <citation type="submission" date="2019-08" db="EMBL/GenBank/DDBJ databases">
        <authorList>
            <consortium name="Photinus pyralis genome working group"/>
            <person name="Fallon T.R."/>
            <person name="Sander Lower S.E."/>
            <person name="Weng J.-K."/>
        </authorList>
    </citation>
    <scope>NUCLEOTIDE SEQUENCE</scope>
    <source>
        <strain evidence="19">1611_PpyrPB1</strain>
        <tissue evidence="19">Whole body</tissue>
    </source>
</reference>
<dbReference type="GO" id="GO:0005524">
    <property type="term" value="F:ATP binding"/>
    <property type="evidence" value="ECO:0007669"/>
    <property type="project" value="UniProtKB-KW"/>
</dbReference>
<evidence type="ECO:0000313" key="18">
    <source>
        <dbReference type="EMBL" id="JAV88224.1"/>
    </source>
</evidence>
<gene>
    <name evidence="19" type="ORF">PPYR_15071</name>
</gene>
<dbReference type="EMBL" id="VVIM01001154">
    <property type="protein sequence ID" value="KAB0790529.1"/>
    <property type="molecule type" value="Genomic_DNA"/>
</dbReference>
<dbReference type="InParanoid" id="A0A1Y1MRB5"/>
<dbReference type="GO" id="GO:0003697">
    <property type="term" value="F:single-stranded DNA binding"/>
    <property type="evidence" value="ECO:0007669"/>
    <property type="project" value="InterPro"/>
</dbReference>
<dbReference type="Proteomes" id="UP000327044">
    <property type="component" value="Unassembled WGS sequence"/>
</dbReference>
<evidence type="ECO:0000256" key="3">
    <source>
        <dbReference type="ARBA" id="ARBA00022741"/>
    </source>
</evidence>
<comment type="subcellular location">
    <subcellularLocation>
        <location evidence="2">Mitochondrion inner membrane</location>
        <topology evidence="2">Peripheral membrane protein</topology>
    </subcellularLocation>
    <subcellularLocation>
        <location evidence="1">Mitochondrion matrix</location>
        <location evidence="1">Mitochondrion nucleoid</location>
    </subcellularLocation>
</comment>
<keyword evidence="20" id="KW-1185">Reference proteome</keyword>
<dbReference type="InterPro" id="IPR027032">
    <property type="entry name" value="Twinkle-like"/>
</dbReference>
<feature type="domain" description="SF4 helicase" evidence="17">
    <location>
        <begin position="352"/>
        <end position="605"/>
    </location>
</feature>
<dbReference type="PANTHER" id="PTHR12873:SF0">
    <property type="entry name" value="TWINKLE MTDNA HELICASE"/>
    <property type="match status" value="1"/>
</dbReference>
<dbReference type="FunCoup" id="A0A1Y1MRB5">
    <property type="interactions" value="1014"/>
</dbReference>
<evidence type="ECO:0000313" key="19">
    <source>
        <dbReference type="EMBL" id="KAB0790529.1"/>
    </source>
</evidence>
<dbReference type="OrthoDB" id="275278at2759"/>
<dbReference type="GO" id="GO:0042645">
    <property type="term" value="C:mitochondrial nucleoid"/>
    <property type="evidence" value="ECO:0007669"/>
    <property type="project" value="UniProtKB-SubCell"/>
</dbReference>
<keyword evidence="7" id="KW-0067">ATP-binding</keyword>
<evidence type="ECO:0000256" key="9">
    <source>
        <dbReference type="ARBA" id="ARBA00023121"/>
    </source>
</evidence>
<evidence type="ECO:0000259" key="17">
    <source>
        <dbReference type="PROSITE" id="PS51199"/>
    </source>
</evidence>
<accession>A0A1Y1MRB5</accession>
<dbReference type="SUPFAM" id="SSF52540">
    <property type="entry name" value="P-loop containing nucleoside triphosphate hydrolases"/>
    <property type="match status" value="1"/>
</dbReference>
<keyword evidence="10" id="KW-0496">Mitochondrion</keyword>
<proteinExistence type="predicted"/>
<keyword evidence="13" id="KW-1135">Mitochondrion nucleoid</keyword>
<keyword evidence="5" id="KW-0378">Hydrolase</keyword>
<dbReference type="GO" id="GO:0043139">
    <property type="term" value="F:5'-3' DNA helicase activity"/>
    <property type="evidence" value="ECO:0007669"/>
    <property type="project" value="UniProtKB-EC"/>
</dbReference>
<evidence type="ECO:0000256" key="6">
    <source>
        <dbReference type="ARBA" id="ARBA00022806"/>
    </source>
</evidence>
<dbReference type="InterPro" id="IPR027417">
    <property type="entry name" value="P-loop_NTPase"/>
</dbReference>
<keyword evidence="3" id="KW-0547">Nucleotide-binding</keyword>
<evidence type="ECO:0000313" key="20">
    <source>
        <dbReference type="Proteomes" id="UP000327044"/>
    </source>
</evidence>
<dbReference type="PROSITE" id="PS51199">
    <property type="entry name" value="SF4_HELICASE"/>
    <property type="match status" value="1"/>
</dbReference>
<evidence type="ECO:0000256" key="16">
    <source>
        <dbReference type="ARBA" id="ARBA00075597"/>
    </source>
</evidence>
<dbReference type="GO" id="GO:0005743">
    <property type="term" value="C:mitochondrial inner membrane"/>
    <property type="evidence" value="ECO:0007669"/>
    <property type="project" value="UniProtKB-SubCell"/>
</dbReference>
<dbReference type="PANTHER" id="PTHR12873">
    <property type="entry name" value="T7-LIKE MITOCHONDRIAL DNA HELICASE"/>
    <property type="match status" value="1"/>
</dbReference>
<keyword evidence="12" id="KW-0413">Isomerase</keyword>
<evidence type="ECO:0000256" key="10">
    <source>
        <dbReference type="ARBA" id="ARBA00023128"/>
    </source>
</evidence>
<dbReference type="InterPro" id="IPR007694">
    <property type="entry name" value="DNA_helicase_DnaB-like_C"/>
</dbReference>
<evidence type="ECO:0000256" key="14">
    <source>
        <dbReference type="ARBA" id="ARBA00044969"/>
    </source>
</evidence>
<dbReference type="FunFam" id="3.40.50.300:FF:000845">
    <property type="entry name" value="Mitochondrial helicase twinkle"/>
    <property type="match status" value="1"/>
</dbReference>
<reference evidence="18" key="1">
    <citation type="journal article" date="2016" name="Sci. Rep.">
        <title>Molecular characterization of firefly nuptial gifts: a multi-omics approach sheds light on postcopulatory sexual selection.</title>
        <authorList>
            <person name="Al-Wathiqui N."/>
            <person name="Fallon T.R."/>
            <person name="South A."/>
            <person name="Weng J.K."/>
            <person name="Lewis S.M."/>
        </authorList>
    </citation>
    <scope>NUCLEOTIDE SEQUENCE</scope>
</reference>
<dbReference type="EMBL" id="GEZM01023698">
    <property type="protein sequence ID" value="JAV88224.1"/>
    <property type="molecule type" value="Transcribed_RNA"/>
</dbReference>
<evidence type="ECO:0000256" key="2">
    <source>
        <dbReference type="ARBA" id="ARBA00004637"/>
    </source>
</evidence>
<name>A0A1Y1MRB5_PHOPY</name>
<keyword evidence="6" id="KW-0347">Helicase</keyword>
<evidence type="ECO:0000256" key="7">
    <source>
        <dbReference type="ARBA" id="ARBA00022840"/>
    </source>
</evidence>
<keyword evidence="8" id="KW-0809">Transit peptide</keyword>
<keyword evidence="11" id="KW-0472">Membrane</keyword>
<dbReference type="EC" id="5.6.2.3" evidence="14"/>
<sequence length="612" mass="69564">MRFTTLFKSMRILATRLTSKTCTRQFNDISFEDISDISPTVIKRALNSHKLSYEEGHTCFLINCPVCQRKAKSLSNPKLFINKKTGAFQCPSCMSFGQWNSLESYVSTKRSKTAGKPTLTSNLEVVSQYLKNIENTTIPLSNFSEGDFVKICKEFQLPDVSYSLLQHISIRIDLAHTNLYFPLENALSTTVGYRILHKKQNGQITPKVEPLVECEGVLAGKSTKVKDTAVVVPNLSDFLILLNQRLSNYIVCLPNGLINLPQYILPSLERFSKLILWFGNDLNSWDSARSFAKKLNEKRCLFVRPTENQLLPHDAVERDFKAIVAAAKPIWHKSITTFSSLREDILSDLQNIDKVHGVKWKRFPTLTRILKGHRKGELTVITGPTGSGKTTFISEYSLDLAIQGVNTLWGSFEIRNVRLAKTMLQQMVGLPLDKNLEKFDTFADEFEKLPMYYMTFHGQQAVKVVMEAVEHAQYVYDISHVIIDNVQFMMGISEDQKHMDRFWKQDVIIAAFRSFATRKNCHVTLVIHPRKERDLDELTTNSIFGGAKASQEADNILIIQDKSLTPQRGKKYLQIAKNRYSGDIGIMTLEFDKTALSFAQKKKKATEEAADT</sequence>
<evidence type="ECO:0000256" key="5">
    <source>
        <dbReference type="ARBA" id="ARBA00022801"/>
    </source>
</evidence>
<dbReference type="GO" id="GO:0008289">
    <property type="term" value="F:lipid binding"/>
    <property type="evidence" value="ECO:0007669"/>
    <property type="project" value="UniProtKB-KW"/>
</dbReference>
<evidence type="ECO:0000256" key="13">
    <source>
        <dbReference type="ARBA" id="ARBA00023271"/>
    </source>
</evidence>
<dbReference type="Pfam" id="PF13481">
    <property type="entry name" value="AAA_25"/>
    <property type="match status" value="1"/>
</dbReference>
<evidence type="ECO:0000256" key="4">
    <source>
        <dbReference type="ARBA" id="ARBA00022792"/>
    </source>
</evidence>
<reference evidence="19 20" key="2">
    <citation type="journal article" date="2018" name="Elife">
        <title>Firefly genomes illuminate parallel origins of bioluminescence in beetles.</title>
        <authorList>
            <person name="Fallon T.R."/>
            <person name="Lower S.E."/>
            <person name="Chang C.H."/>
            <person name="Bessho-Uehara M."/>
            <person name="Martin G.J."/>
            <person name="Bewick A.J."/>
            <person name="Behringer M."/>
            <person name="Debat H.J."/>
            <person name="Wong I."/>
            <person name="Day J.C."/>
            <person name="Suvorov A."/>
            <person name="Silva C.J."/>
            <person name="Stanger-Hall K.F."/>
            <person name="Hall D.W."/>
            <person name="Schmitz R.J."/>
            <person name="Nelson D.R."/>
            <person name="Lewis S.M."/>
            <person name="Shigenobu S."/>
            <person name="Bybee S.M."/>
            <person name="Larracuente A.M."/>
            <person name="Oba Y."/>
            <person name="Weng J.K."/>
        </authorList>
    </citation>
    <scope>NUCLEOTIDE SEQUENCE [LARGE SCALE GENOMIC DNA]</scope>
    <source>
        <strain evidence="19">1611_PpyrPB1</strain>
        <tissue evidence="19">Whole body</tissue>
    </source>
</reference>
<dbReference type="GO" id="GO:0006264">
    <property type="term" value="P:mitochondrial DNA replication"/>
    <property type="evidence" value="ECO:0007669"/>
    <property type="project" value="TreeGrafter"/>
</dbReference>
<comment type="catalytic activity">
    <reaction evidence="15">
        <text>ATP + H2O = ADP + phosphate + H(+)</text>
        <dbReference type="Rhea" id="RHEA:13065"/>
        <dbReference type="ChEBI" id="CHEBI:15377"/>
        <dbReference type="ChEBI" id="CHEBI:15378"/>
        <dbReference type="ChEBI" id="CHEBI:30616"/>
        <dbReference type="ChEBI" id="CHEBI:43474"/>
        <dbReference type="ChEBI" id="CHEBI:456216"/>
        <dbReference type="EC" id="5.6.2.3"/>
    </reaction>
</comment>
<evidence type="ECO:0000256" key="12">
    <source>
        <dbReference type="ARBA" id="ARBA00023235"/>
    </source>
</evidence>
<dbReference type="AlphaFoldDB" id="A0A1Y1MRB5"/>
<keyword evidence="9" id="KW-0446">Lipid-binding</keyword>
<keyword evidence="4" id="KW-0999">Mitochondrion inner membrane</keyword>
<organism evidence="18">
    <name type="scientific">Photinus pyralis</name>
    <name type="common">Common eastern firefly</name>
    <name type="synonym">Lampyris pyralis</name>
    <dbReference type="NCBI Taxonomy" id="7054"/>
    <lineage>
        <taxon>Eukaryota</taxon>
        <taxon>Metazoa</taxon>
        <taxon>Ecdysozoa</taxon>
        <taxon>Arthropoda</taxon>
        <taxon>Hexapoda</taxon>
        <taxon>Insecta</taxon>
        <taxon>Pterygota</taxon>
        <taxon>Neoptera</taxon>
        <taxon>Endopterygota</taxon>
        <taxon>Coleoptera</taxon>
        <taxon>Polyphaga</taxon>
        <taxon>Elateriformia</taxon>
        <taxon>Elateroidea</taxon>
        <taxon>Lampyridae</taxon>
        <taxon>Lampyrinae</taxon>
        <taxon>Photinus</taxon>
    </lineage>
</organism>
<protein>
    <recommendedName>
        <fullName evidence="14">DNA 5'-3' helicase</fullName>
        <ecNumber evidence="14">5.6.2.3</ecNumber>
    </recommendedName>
    <alternativeName>
        <fullName evidence="16">Twinkle protein, mitochondrial</fullName>
    </alternativeName>
</protein>
<dbReference type="CDD" id="cd01122">
    <property type="entry name" value="Twinkle_C"/>
    <property type="match status" value="1"/>
</dbReference>
<evidence type="ECO:0000256" key="1">
    <source>
        <dbReference type="ARBA" id="ARBA00004436"/>
    </source>
</evidence>